<protein>
    <submittedName>
        <fullName evidence="2">Uncharacterized protein</fullName>
    </submittedName>
</protein>
<name>A0ABY5APY8_9CYAN</name>
<sequence length="214" mass="24530">MSSRLQKRLTHVLVIALSLMALTVVAARGGELRSPSGGDEPGMMLVQRPRETRDIWRQVYELMPELPREDQYVSRETGEVDEENTLISRLVRYHIFVRGRPHPFRLDWRLTLADYLGAHERMSWETYPGANVLTENPLAGDQAAIASLSRQERDRLVHVLTSLFNPDYLALLEQQANRELAVAEEAPEELEWEETPQRQIPRLPQSGDAELLLP</sequence>
<dbReference type="RefSeq" id="WP_252663315.1">
    <property type="nucleotide sequence ID" value="NZ_CP098611.1"/>
</dbReference>
<evidence type="ECO:0000313" key="3">
    <source>
        <dbReference type="Proteomes" id="UP001056708"/>
    </source>
</evidence>
<evidence type="ECO:0000256" key="1">
    <source>
        <dbReference type="SAM" id="MobiDB-lite"/>
    </source>
</evidence>
<reference evidence="2" key="1">
    <citation type="submission" date="2022-06" db="EMBL/GenBank/DDBJ databases">
        <title>Genome sequence of Phormidium yuhuli AB48 isolated from an industrial photobioreactor environment.</title>
        <authorList>
            <person name="Qiu Y."/>
            <person name="Noonan A.J.C."/>
            <person name="Dofher K."/>
            <person name="Koch M."/>
            <person name="Kieft B."/>
            <person name="Lin X."/>
            <person name="Ziels R.M."/>
            <person name="Hallam S.J."/>
        </authorList>
    </citation>
    <scope>NUCLEOTIDE SEQUENCE</scope>
    <source>
        <strain evidence="2">AB48</strain>
    </source>
</reference>
<dbReference type="EMBL" id="CP098611">
    <property type="protein sequence ID" value="USR91287.1"/>
    <property type="molecule type" value="Genomic_DNA"/>
</dbReference>
<accession>A0ABY5APY8</accession>
<feature type="region of interest" description="Disordered" evidence="1">
    <location>
        <begin position="186"/>
        <end position="214"/>
    </location>
</feature>
<evidence type="ECO:0000313" key="2">
    <source>
        <dbReference type="EMBL" id="USR91287.1"/>
    </source>
</evidence>
<gene>
    <name evidence="2" type="ORF">NEA10_00660</name>
</gene>
<organism evidence="2 3">
    <name type="scientific">Phormidium yuhuli AB48</name>
    <dbReference type="NCBI Taxonomy" id="2940671"/>
    <lineage>
        <taxon>Bacteria</taxon>
        <taxon>Bacillati</taxon>
        <taxon>Cyanobacteriota</taxon>
        <taxon>Cyanophyceae</taxon>
        <taxon>Oscillatoriophycideae</taxon>
        <taxon>Oscillatoriales</taxon>
        <taxon>Oscillatoriaceae</taxon>
        <taxon>Phormidium</taxon>
        <taxon>Phormidium yuhuli</taxon>
    </lineage>
</organism>
<keyword evidence="3" id="KW-1185">Reference proteome</keyword>
<proteinExistence type="predicted"/>
<dbReference type="Proteomes" id="UP001056708">
    <property type="component" value="Chromosome"/>
</dbReference>